<dbReference type="InterPro" id="IPR011990">
    <property type="entry name" value="TPR-like_helical_dom_sf"/>
</dbReference>
<protein>
    <recommendedName>
        <fullName evidence="2">Protein ZIP4 homolog</fullName>
    </recommendedName>
</protein>
<evidence type="ECO:0000256" key="2">
    <source>
        <dbReference type="ARBA" id="ARBA00031845"/>
    </source>
</evidence>
<name>A0A4Y2JWE1_ARAVE</name>
<dbReference type="AlphaFoldDB" id="A0A4Y2JWE1"/>
<dbReference type="Pfam" id="PF08631">
    <property type="entry name" value="SPO22"/>
    <property type="match status" value="1"/>
</dbReference>
<keyword evidence="4" id="KW-1185">Reference proteome</keyword>
<dbReference type="OrthoDB" id="6435238at2759"/>
<dbReference type="EMBL" id="BGPR01003881">
    <property type="protein sequence ID" value="GBM93536.1"/>
    <property type="molecule type" value="Genomic_DNA"/>
</dbReference>
<dbReference type="Proteomes" id="UP000499080">
    <property type="component" value="Unassembled WGS sequence"/>
</dbReference>
<comment type="caution">
    <text evidence="3">The sequence shown here is derived from an EMBL/GenBank/DDBJ whole genome shotgun (WGS) entry which is preliminary data.</text>
</comment>
<keyword evidence="1" id="KW-0469">Meiosis</keyword>
<dbReference type="PANTHER" id="PTHR47083:SF1">
    <property type="entry name" value="TESTIS-EXPRESSED PROTEIN 11"/>
    <property type="match status" value="1"/>
</dbReference>
<evidence type="ECO:0000256" key="1">
    <source>
        <dbReference type="ARBA" id="ARBA00023254"/>
    </source>
</evidence>
<dbReference type="InterPro" id="IPR013940">
    <property type="entry name" value="Spo22/ZIP4/TEX11"/>
</dbReference>
<evidence type="ECO:0000313" key="3">
    <source>
        <dbReference type="EMBL" id="GBM93536.1"/>
    </source>
</evidence>
<reference evidence="3 4" key="1">
    <citation type="journal article" date="2019" name="Sci. Rep.">
        <title>Orb-weaving spider Araneus ventricosus genome elucidates the spidroin gene catalogue.</title>
        <authorList>
            <person name="Kono N."/>
            <person name="Nakamura H."/>
            <person name="Ohtoshi R."/>
            <person name="Moran D.A.P."/>
            <person name="Shinohara A."/>
            <person name="Yoshida Y."/>
            <person name="Fujiwara M."/>
            <person name="Mori M."/>
            <person name="Tomita M."/>
            <person name="Arakawa K."/>
        </authorList>
    </citation>
    <scope>NUCLEOTIDE SEQUENCE [LARGE SCALE GENOMIC DNA]</scope>
</reference>
<dbReference type="InterPro" id="IPR042861">
    <property type="entry name" value="TEX11"/>
</dbReference>
<dbReference type="PANTHER" id="PTHR47083">
    <property type="entry name" value="TESTIS-EXPRESSED PROTEIN 11"/>
    <property type="match status" value="1"/>
</dbReference>
<proteinExistence type="predicted"/>
<sequence length="504" mass="58484">MREIDDILNLLRSNADPETLTRCIEFLKEFIDKKDLVKEETMQITNTIKECLSLSASYMEDNKKISSEESGIYLELYCMLSITVLNFLNDDDIEYNNIVFTVVSKCTKLVRFFNCHGYYGKGDYYSKNCKELINKLIDKCNSGQNVFVTKILMDKKMSIDLYYIETISNIGKLEESFDEIQKVKERLPEFPNHLGYFVNICYNTSIKFYKKERYEYSITLLEIALNVTDTKQSGGDISAILRLLSHIYMKRNPATNWQKCLNLFSLMKEKDVPITFFSDLLTAAFFSGNQNIIVDILNHFCKSDDFSTYLVSEVVEKLNDKGYYKTAIDFIQKVKERSLELMEKLYLYSLELQMYFKTSSLEKASSLLEDAIKLAKSANVTLRQSNYFCKVLFSYADGLFKSNSFMQCLTWYKKFLKFVEATKLNDAATVYLKQRICLCYLKMNEGQLAKQMFMKIEWPNSNTDSSQLYLALQIAFMCEDDGLADTALKYTGKTISPISLNFSK</sequence>
<evidence type="ECO:0000313" key="4">
    <source>
        <dbReference type="Proteomes" id="UP000499080"/>
    </source>
</evidence>
<organism evidence="3 4">
    <name type="scientific">Araneus ventricosus</name>
    <name type="common">Orbweaver spider</name>
    <name type="synonym">Epeira ventricosa</name>
    <dbReference type="NCBI Taxonomy" id="182803"/>
    <lineage>
        <taxon>Eukaryota</taxon>
        <taxon>Metazoa</taxon>
        <taxon>Ecdysozoa</taxon>
        <taxon>Arthropoda</taxon>
        <taxon>Chelicerata</taxon>
        <taxon>Arachnida</taxon>
        <taxon>Araneae</taxon>
        <taxon>Araneomorphae</taxon>
        <taxon>Entelegynae</taxon>
        <taxon>Araneoidea</taxon>
        <taxon>Araneidae</taxon>
        <taxon>Araneus</taxon>
    </lineage>
</organism>
<gene>
    <name evidence="3" type="ORF">AVEN_210320_1</name>
</gene>
<dbReference type="Gene3D" id="1.25.40.10">
    <property type="entry name" value="Tetratricopeptide repeat domain"/>
    <property type="match status" value="1"/>
</dbReference>
<dbReference type="GO" id="GO:0051321">
    <property type="term" value="P:meiotic cell cycle"/>
    <property type="evidence" value="ECO:0007669"/>
    <property type="project" value="UniProtKB-KW"/>
</dbReference>
<accession>A0A4Y2JWE1</accession>